<dbReference type="GeneID" id="19164386"/>
<dbReference type="STRING" id="1182542.W9YR05"/>
<dbReference type="AlphaFoldDB" id="W9YR05"/>
<dbReference type="PANTHER" id="PTHR31845">
    <property type="entry name" value="FINGER DOMAIN PROTEIN, PUTATIVE-RELATED"/>
    <property type="match status" value="1"/>
</dbReference>
<evidence type="ECO:0000256" key="4">
    <source>
        <dbReference type="ARBA" id="ARBA00023163"/>
    </source>
</evidence>
<keyword evidence="3" id="KW-0238">DNA-binding</keyword>
<dbReference type="InterPro" id="IPR051089">
    <property type="entry name" value="prtT"/>
</dbReference>
<keyword evidence="8" id="KW-1185">Reference proteome</keyword>
<dbReference type="CDD" id="cd12148">
    <property type="entry name" value="fungal_TF_MHR"/>
    <property type="match status" value="1"/>
</dbReference>
<keyword evidence="2" id="KW-0805">Transcription regulation</keyword>
<reference evidence="7 8" key="1">
    <citation type="submission" date="2013-03" db="EMBL/GenBank/DDBJ databases">
        <title>The Genome Sequence of Capronia epimyces CBS 606.96.</title>
        <authorList>
            <consortium name="The Broad Institute Genomics Platform"/>
            <person name="Cuomo C."/>
            <person name="de Hoog S."/>
            <person name="Gorbushina A."/>
            <person name="Walker B."/>
            <person name="Young S.K."/>
            <person name="Zeng Q."/>
            <person name="Gargeya S."/>
            <person name="Fitzgerald M."/>
            <person name="Haas B."/>
            <person name="Abouelleil A."/>
            <person name="Allen A.W."/>
            <person name="Alvarado L."/>
            <person name="Arachchi H.M."/>
            <person name="Berlin A.M."/>
            <person name="Chapman S.B."/>
            <person name="Gainer-Dewar J."/>
            <person name="Goldberg J."/>
            <person name="Griggs A."/>
            <person name="Gujja S."/>
            <person name="Hansen M."/>
            <person name="Howarth C."/>
            <person name="Imamovic A."/>
            <person name="Ireland A."/>
            <person name="Larimer J."/>
            <person name="McCowan C."/>
            <person name="Murphy C."/>
            <person name="Pearson M."/>
            <person name="Poon T.W."/>
            <person name="Priest M."/>
            <person name="Roberts A."/>
            <person name="Saif S."/>
            <person name="Shea T."/>
            <person name="Sisk P."/>
            <person name="Sykes S."/>
            <person name="Wortman J."/>
            <person name="Nusbaum C."/>
            <person name="Birren B."/>
        </authorList>
    </citation>
    <scope>NUCLEOTIDE SEQUENCE [LARGE SCALE GENOMIC DNA]</scope>
    <source>
        <strain evidence="7 8">CBS 606.96</strain>
    </source>
</reference>
<dbReference type="RefSeq" id="XP_007728586.1">
    <property type="nucleotide sequence ID" value="XM_007730396.1"/>
</dbReference>
<dbReference type="HOGENOM" id="CLU_011455_3_0_1"/>
<evidence type="ECO:0000256" key="3">
    <source>
        <dbReference type="ARBA" id="ARBA00023125"/>
    </source>
</evidence>
<evidence type="ECO:0000256" key="5">
    <source>
        <dbReference type="ARBA" id="ARBA00023242"/>
    </source>
</evidence>
<dbReference type="GO" id="GO:0005634">
    <property type="term" value="C:nucleus"/>
    <property type="evidence" value="ECO:0007669"/>
    <property type="project" value="UniProtKB-SubCell"/>
</dbReference>
<keyword evidence="4" id="KW-0804">Transcription</keyword>
<dbReference type="GO" id="GO:0006351">
    <property type="term" value="P:DNA-templated transcription"/>
    <property type="evidence" value="ECO:0007669"/>
    <property type="project" value="InterPro"/>
</dbReference>
<proteinExistence type="predicted"/>
<dbReference type="Proteomes" id="UP000019478">
    <property type="component" value="Unassembled WGS sequence"/>
</dbReference>
<evidence type="ECO:0000313" key="7">
    <source>
        <dbReference type="EMBL" id="EXJ91696.1"/>
    </source>
</evidence>
<dbReference type="PANTHER" id="PTHR31845:SF21">
    <property type="entry name" value="REGULATORY PROTEIN LEU3"/>
    <property type="match status" value="1"/>
</dbReference>
<protein>
    <recommendedName>
        <fullName evidence="6">Xylanolytic transcriptional activator regulatory domain-containing protein</fullName>
    </recommendedName>
</protein>
<dbReference type="eggNOG" id="ENOG502T2VX">
    <property type="taxonomic scope" value="Eukaryota"/>
</dbReference>
<evidence type="ECO:0000256" key="1">
    <source>
        <dbReference type="ARBA" id="ARBA00004123"/>
    </source>
</evidence>
<feature type="domain" description="Xylanolytic transcriptional activator regulatory" evidence="6">
    <location>
        <begin position="127"/>
        <end position="287"/>
    </location>
</feature>
<comment type="subcellular location">
    <subcellularLocation>
        <location evidence="1">Nucleus</location>
    </subcellularLocation>
</comment>
<dbReference type="GO" id="GO:0000981">
    <property type="term" value="F:DNA-binding transcription factor activity, RNA polymerase II-specific"/>
    <property type="evidence" value="ECO:0007669"/>
    <property type="project" value="TreeGrafter"/>
</dbReference>
<evidence type="ECO:0000256" key="2">
    <source>
        <dbReference type="ARBA" id="ARBA00023015"/>
    </source>
</evidence>
<gene>
    <name evidence="7" type="ORF">A1O3_00246</name>
</gene>
<organism evidence="7 8">
    <name type="scientific">Capronia epimyces CBS 606.96</name>
    <dbReference type="NCBI Taxonomy" id="1182542"/>
    <lineage>
        <taxon>Eukaryota</taxon>
        <taxon>Fungi</taxon>
        <taxon>Dikarya</taxon>
        <taxon>Ascomycota</taxon>
        <taxon>Pezizomycotina</taxon>
        <taxon>Eurotiomycetes</taxon>
        <taxon>Chaetothyriomycetidae</taxon>
        <taxon>Chaetothyriales</taxon>
        <taxon>Herpotrichiellaceae</taxon>
        <taxon>Capronia</taxon>
    </lineage>
</organism>
<dbReference type="EMBL" id="AMGY01000001">
    <property type="protein sequence ID" value="EXJ91696.1"/>
    <property type="molecule type" value="Genomic_DNA"/>
</dbReference>
<keyword evidence="5" id="KW-0539">Nucleus</keyword>
<dbReference type="GO" id="GO:0000976">
    <property type="term" value="F:transcription cis-regulatory region binding"/>
    <property type="evidence" value="ECO:0007669"/>
    <property type="project" value="TreeGrafter"/>
</dbReference>
<evidence type="ECO:0000313" key="8">
    <source>
        <dbReference type="Proteomes" id="UP000019478"/>
    </source>
</evidence>
<dbReference type="InterPro" id="IPR007219">
    <property type="entry name" value="XnlR_reg_dom"/>
</dbReference>
<accession>W9YR05</accession>
<evidence type="ECO:0000259" key="6">
    <source>
        <dbReference type="Pfam" id="PF04082"/>
    </source>
</evidence>
<name>W9YR05_9EURO</name>
<sequence length="615" mass="68850">MSPSSNVMPPLSLPRPVHVVQGPVGTARSTLPFAGSLKRGNQVLHKGRSRLQSTNKLFVPHSHLLALERQLQSTRDELERYKEAALGPSEELSPRTLSNGLAHEHPYITEQILETVKVGPSEILTLINQYYTIYDPQFPILPKKETFLAHYNANTLLLWTMLAIASGSSAQMSPLFNSLVDPVRRLAGDLYSHQSRGLEAVQALLLLCAWPFPYAQTVNDPSPMYASLATNIAYQIGLHRPSFRSDFEYNVSTLDETLEQARQKAWYGCFIINHTVTMRLGVPSIVRLNHSIVSEIAQGSSSHLPPILHNLLHIAFLSEKTNSVLGDDVSIPSGLLPQPLRLLQLFDRDFQSIRKVLENTMSKQDRIFFLSSQLHLYSFALNSYSASTPSHEATAPDIEKEEFVAKAMQVIVDLLLLAQHDDQGQSKVWPAFIKQCIIYAASLGVAAIGMSEHSESGQRTSLVEACRAGNSLIQSWSLFNKDHYSRMSTHVSNLLDYVEIGSSTGILWPELQHKHANTSFLRPPIESRMSLNMLYNTIWRAKRLYSGSRSMVSALREQRHGVAASPAEPSTELRDHDFMQMRTPTFDDFGLMNEFADPQGFDIFADWQDLLGNST</sequence>
<comment type="caution">
    <text evidence="7">The sequence shown here is derived from an EMBL/GenBank/DDBJ whole genome shotgun (WGS) entry which is preliminary data.</text>
</comment>
<dbReference type="OrthoDB" id="3163292at2759"/>
<dbReference type="Pfam" id="PF04082">
    <property type="entry name" value="Fungal_trans"/>
    <property type="match status" value="1"/>
</dbReference>
<dbReference type="GO" id="GO:0008270">
    <property type="term" value="F:zinc ion binding"/>
    <property type="evidence" value="ECO:0007669"/>
    <property type="project" value="InterPro"/>
</dbReference>